<dbReference type="PANTHER" id="PTHR11061:SF30">
    <property type="entry name" value="TRNA (URACIL(54)-C(5))-METHYLTRANSFERASE"/>
    <property type="match status" value="1"/>
</dbReference>
<dbReference type="PROSITE" id="PS51687">
    <property type="entry name" value="SAM_MT_RNA_M5U"/>
    <property type="match status" value="1"/>
</dbReference>
<feature type="active site" description="Nucleophile" evidence="4">
    <location>
        <position position="413"/>
    </location>
</feature>
<evidence type="ECO:0000256" key="4">
    <source>
        <dbReference type="PROSITE-ProRule" id="PRU01024"/>
    </source>
</evidence>
<feature type="binding site" evidence="4">
    <location>
        <position position="317"/>
    </location>
    <ligand>
        <name>S-adenosyl-L-methionine</name>
        <dbReference type="ChEBI" id="CHEBI:59789"/>
    </ligand>
</feature>
<keyword evidence="2 4" id="KW-0808">Transferase</keyword>
<dbReference type="Gene3D" id="2.40.50.1070">
    <property type="match status" value="1"/>
</dbReference>
<evidence type="ECO:0000313" key="7">
    <source>
        <dbReference type="EMBL" id="WIW69737.1"/>
    </source>
</evidence>
<dbReference type="Gene3D" id="3.40.50.150">
    <property type="entry name" value="Vaccinia Virus protein VP39"/>
    <property type="match status" value="1"/>
</dbReference>
<evidence type="ECO:0000259" key="6">
    <source>
        <dbReference type="PROSITE" id="PS50926"/>
    </source>
</evidence>
<dbReference type="PROSITE" id="PS01230">
    <property type="entry name" value="TRMA_1"/>
    <property type="match status" value="1"/>
</dbReference>
<dbReference type="Pfam" id="PF01938">
    <property type="entry name" value="TRAM"/>
    <property type="match status" value="1"/>
</dbReference>
<dbReference type="Pfam" id="PF05958">
    <property type="entry name" value="tRNA_U5-meth_tr"/>
    <property type="match status" value="1"/>
</dbReference>
<reference evidence="7" key="1">
    <citation type="submission" date="2023-03" db="EMBL/GenBank/DDBJ databases">
        <title>Selenobaculum gbiensis gen. nov. sp. nov., a new bacterium isolated from the gut microbiota of IBD patient.</title>
        <authorList>
            <person name="Yeo S."/>
            <person name="Park H."/>
            <person name="Huh C.S."/>
        </authorList>
    </citation>
    <scope>NUCLEOTIDE SEQUENCE</scope>
    <source>
        <strain evidence="7">ICN-92133</strain>
    </source>
</reference>
<dbReference type="Gene3D" id="2.40.50.140">
    <property type="entry name" value="Nucleic acid-binding proteins"/>
    <property type="match status" value="1"/>
</dbReference>
<gene>
    <name evidence="7" type="primary">rlmD</name>
    <name evidence="7" type="ORF">P3F81_07370</name>
</gene>
<dbReference type="SUPFAM" id="SSF53335">
    <property type="entry name" value="S-adenosyl-L-methionine-dependent methyltransferases"/>
    <property type="match status" value="1"/>
</dbReference>
<dbReference type="InterPro" id="IPR029063">
    <property type="entry name" value="SAM-dependent_MTases_sf"/>
</dbReference>
<dbReference type="CDD" id="cd02440">
    <property type="entry name" value="AdoMet_MTases"/>
    <property type="match status" value="1"/>
</dbReference>
<sequence>MKVQIPVIKGKKYNVEIVSMGHSGEGVGKYQDFTVFVPYALIGETVEVQITEVKKNYAKGRLCQVIKASPNRTKPQCDIYYKCGGCQLQHLDYEGQLQVKRQQVVDAVQRIGKQNDVVIHPTLGANHPWHYRNKMQFPIGRNGNDVIIGCYAQGTHAIVNTENCVIQHEANNLVANAVRGVIRRLNITTYDEKTRQGVLRHVIGRVGIASGEIMVVLVTSTEILPKQEKVVEELRRNIPGVVSIIQNINPNHTNVIMGNRTLKLWGKTTIVDKMGEFSFNISARSFFQVNTKQAEVLYNKAVEYANLTGKETVIDAYCGTGTISLFLAKKAKKVYGIEIVEPAVKDAIKNAENNKVKNAEFIIGDAVEVMPNLYEKGIRPDVIVVDPPRAGCEKQVLESFANMKPTRIVYVSCNPASLARDIAILAELGYTTKEIQPVDMFGATSHVEAVALIEKK</sequence>
<dbReference type="InterPro" id="IPR030390">
    <property type="entry name" value="MeTrfase_TrmA_AS"/>
</dbReference>
<protein>
    <submittedName>
        <fullName evidence="7">23S rRNA (Uracil(1939)-C(5))-methyltransferase RlmD</fullName>
        <ecNumber evidence="7">2.1.1.190</ecNumber>
    </submittedName>
</protein>
<evidence type="ECO:0000256" key="2">
    <source>
        <dbReference type="ARBA" id="ARBA00022679"/>
    </source>
</evidence>
<organism evidence="7 8">
    <name type="scientific">Selenobaculum gibii</name>
    <dbReference type="NCBI Taxonomy" id="3054208"/>
    <lineage>
        <taxon>Bacteria</taxon>
        <taxon>Bacillati</taxon>
        <taxon>Bacillota</taxon>
        <taxon>Negativicutes</taxon>
        <taxon>Selenomonadales</taxon>
        <taxon>Selenomonadaceae</taxon>
        <taxon>Selenobaculum</taxon>
    </lineage>
</organism>
<dbReference type="PANTHER" id="PTHR11061">
    <property type="entry name" value="RNA M5U METHYLTRANSFERASE"/>
    <property type="match status" value="1"/>
</dbReference>
<dbReference type="FunFam" id="2.40.50.1070:FF:000003">
    <property type="entry name" value="23S rRNA (Uracil-5-)-methyltransferase RumA"/>
    <property type="match status" value="1"/>
</dbReference>
<dbReference type="GO" id="GO:0070475">
    <property type="term" value="P:rRNA base methylation"/>
    <property type="evidence" value="ECO:0007669"/>
    <property type="project" value="TreeGrafter"/>
</dbReference>
<dbReference type="KEGG" id="sgbi:P3F81_07370"/>
<dbReference type="EMBL" id="CP120678">
    <property type="protein sequence ID" value="WIW69737.1"/>
    <property type="molecule type" value="Genomic_DNA"/>
</dbReference>
<feature type="active site" evidence="5">
    <location>
        <position position="413"/>
    </location>
</feature>
<accession>A0A9Y2EQ92</accession>
<dbReference type="InterPro" id="IPR002792">
    <property type="entry name" value="TRAM_dom"/>
</dbReference>
<dbReference type="GO" id="GO:0070041">
    <property type="term" value="F:rRNA (uridine-C5-)-methyltransferase activity"/>
    <property type="evidence" value="ECO:0007669"/>
    <property type="project" value="UniProtKB-ARBA"/>
</dbReference>
<feature type="domain" description="TRAM" evidence="6">
    <location>
        <begin position="6"/>
        <end position="64"/>
    </location>
</feature>
<keyword evidence="8" id="KW-1185">Reference proteome</keyword>
<name>A0A9Y2EQ92_9FIRM</name>
<feature type="binding site" evidence="4">
    <location>
        <position position="386"/>
    </location>
    <ligand>
        <name>S-adenosyl-L-methionine</name>
        <dbReference type="ChEBI" id="CHEBI:59789"/>
    </ligand>
</feature>
<evidence type="ECO:0000313" key="8">
    <source>
        <dbReference type="Proteomes" id="UP001243623"/>
    </source>
</evidence>
<evidence type="ECO:0000256" key="3">
    <source>
        <dbReference type="ARBA" id="ARBA00022691"/>
    </source>
</evidence>
<dbReference type="RefSeq" id="WP_309320234.1">
    <property type="nucleotide sequence ID" value="NZ_CP120678.1"/>
</dbReference>
<evidence type="ECO:0000256" key="1">
    <source>
        <dbReference type="ARBA" id="ARBA00022603"/>
    </source>
</evidence>
<keyword evidence="3 4" id="KW-0949">S-adenosyl-L-methionine</keyword>
<dbReference type="FunFam" id="2.40.50.140:FF:000097">
    <property type="entry name" value="23S rRNA (uracil(1939)-C(5))-methyltransferase RlmD"/>
    <property type="match status" value="1"/>
</dbReference>
<keyword evidence="1 4" id="KW-0489">Methyltransferase</keyword>
<dbReference type="InterPro" id="IPR012340">
    <property type="entry name" value="NA-bd_OB-fold"/>
</dbReference>
<feature type="binding site" evidence="4">
    <location>
        <position position="338"/>
    </location>
    <ligand>
        <name>S-adenosyl-L-methionine</name>
        <dbReference type="ChEBI" id="CHEBI:59789"/>
    </ligand>
</feature>
<proteinExistence type="inferred from homology"/>
<dbReference type="NCBIfam" id="TIGR00479">
    <property type="entry name" value="rumA"/>
    <property type="match status" value="1"/>
</dbReference>
<feature type="binding site" evidence="4">
    <location>
        <position position="288"/>
    </location>
    <ligand>
        <name>S-adenosyl-L-methionine</name>
        <dbReference type="ChEBI" id="CHEBI:59789"/>
    </ligand>
</feature>
<evidence type="ECO:0000256" key="5">
    <source>
        <dbReference type="PROSITE-ProRule" id="PRU10015"/>
    </source>
</evidence>
<dbReference type="FunFam" id="3.40.50.150:FF:000009">
    <property type="entry name" value="23S rRNA (Uracil(1939)-C(5))-methyltransferase RlmD"/>
    <property type="match status" value="1"/>
</dbReference>
<dbReference type="AlphaFoldDB" id="A0A9Y2EQ92"/>
<dbReference type="Proteomes" id="UP001243623">
    <property type="component" value="Chromosome"/>
</dbReference>
<dbReference type="SUPFAM" id="SSF50249">
    <property type="entry name" value="Nucleic acid-binding proteins"/>
    <property type="match status" value="1"/>
</dbReference>
<dbReference type="EC" id="2.1.1.190" evidence="7"/>
<comment type="similarity">
    <text evidence="4">Belongs to the class I-like SAM-binding methyltransferase superfamily. RNA M5U methyltransferase family.</text>
</comment>
<dbReference type="PROSITE" id="PS50926">
    <property type="entry name" value="TRAM"/>
    <property type="match status" value="1"/>
</dbReference>
<dbReference type="InterPro" id="IPR010280">
    <property type="entry name" value="U5_MeTrfase_fam"/>
</dbReference>